<organism evidence="3 4">
    <name type="scientific">Robertmurraya beringensis</name>
    <dbReference type="NCBI Taxonomy" id="641660"/>
    <lineage>
        <taxon>Bacteria</taxon>
        <taxon>Bacillati</taxon>
        <taxon>Bacillota</taxon>
        <taxon>Bacilli</taxon>
        <taxon>Bacillales</taxon>
        <taxon>Bacillaceae</taxon>
        <taxon>Robertmurraya</taxon>
    </lineage>
</organism>
<sequence length="360" mass="41220">MIVKEKIIEMITSSKEKQISYAEYMALALYDRECGYYMKAGEKVGRQGDFITTSNIGNIYGQLMARWYYKQVSKGVIPANLCEIGAGSGRFAQSFLKEWSVLTTEPITYFVLEASPFHQQLIQRGVEDGKIIIIDSLSALKGFQGMVFSNELFDALPVHVIEKKKGLLHEVMITVENEDLKELLVPLTNTNVQSYVTEYMRDLREHERAEVPIAMVDFIKEASTIIDSGILLSVDYGYTDSEWEEPARSKGSLRGYSKHQMKTNLLEHPGEMDITSHVQWDPFIRIGKKYDLNLERFIRQDEFFLEVGILELLKDHYDPNPFSEQSKRNRAIRSLITPGGMSSHFQVVLQSKNLSKEFSI</sequence>
<name>A0ABV6KNG4_9BACI</name>
<dbReference type="InterPro" id="IPR038375">
    <property type="entry name" value="NDUFAF7_sf"/>
</dbReference>
<comment type="caution">
    <text evidence="3">The sequence shown here is derived from an EMBL/GenBank/DDBJ whole genome shotgun (WGS) entry which is preliminary data.</text>
</comment>
<dbReference type="RefSeq" id="WP_160546587.1">
    <property type="nucleotide sequence ID" value="NZ_JBHLUU010000015.1"/>
</dbReference>
<gene>
    <name evidence="3" type="ORF">ACFFHF_03995</name>
</gene>
<dbReference type="PANTHER" id="PTHR12049">
    <property type="entry name" value="PROTEIN ARGININE METHYLTRANSFERASE NDUFAF7, MITOCHONDRIAL"/>
    <property type="match status" value="1"/>
</dbReference>
<evidence type="ECO:0000313" key="3">
    <source>
        <dbReference type="EMBL" id="MFC0474460.1"/>
    </source>
</evidence>
<dbReference type="PANTHER" id="PTHR12049:SF7">
    <property type="entry name" value="PROTEIN ARGININE METHYLTRANSFERASE NDUFAF7, MITOCHONDRIAL"/>
    <property type="match status" value="1"/>
</dbReference>
<dbReference type="InterPro" id="IPR029063">
    <property type="entry name" value="SAM-dependent_MTases_sf"/>
</dbReference>
<dbReference type="InterPro" id="IPR003788">
    <property type="entry name" value="NDUFAF7"/>
</dbReference>
<evidence type="ECO:0000256" key="1">
    <source>
        <dbReference type="ARBA" id="ARBA00022603"/>
    </source>
</evidence>
<dbReference type="Gene3D" id="3.40.50.12710">
    <property type="match status" value="1"/>
</dbReference>
<accession>A0ABV6KNG4</accession>
<dbReference type="GO" id="GO:0008168">
    <property type="term" value="F:methyltransferase activity"/>
    <property type="evidence" value="ECO:0007669"/>
    <property type="project" value="UniProtKB-KW"/>
</dbReference>
<proteinExistence type="predicted"/>
<evidence type="ECO:0000313" key="4">
    <source>
        <dbReference type="Proteomes" id="UP001589738"/>
    </source>
</evidence>
<dbReference type="Pfam" id="PF02636">
    <property type="entry name" value="Methyltransf_28"/>
    <property type="match status" value="1"/>
</dbReference>
<dbReference type="EMBL" id="JBHLUU010000015">
    <property type="protein sequence ID" value="MFC0474460.1"/>
    <property type="molecule type" value="Genomic_DNA"/>
</dbReference>
<keyword evidence="2" id="KW-0808">Transferase</keyword>
<dbReference type="GO" id="GO:0032259">
    <property type="term" value="P:methylation"/>
    <property type="evidence" value="ECO:0007669"/>
    <property type="project" value="UniProtKB-KW"/>
</dbReference>
<reference evidence="3 4" key="1">
    <citation type="submission" date="2024-09" db="EMBL/GenBank/DDBJ databases">
        <authorList>
            <person name="Sun Q."/>
            <person name="Mori K."/>
        </authorList>
    </citation>
    <scope>NUCLEOTIDE SEQUENCE [LARGE SCALE GENOMIC DNA]</scope>
    <source>
        <strain evidence="3 4">CGMCC 1.9126</strain>
    </source>
</reference>
<keyword evidence="1 3" id="KW-0489">Methyltransferase</keyword>
<keyword evidence="4" id="KW-1185">Reference proteome</keyword>
<evidence type="ECO:0000256" key="2">
    <source>
        <dbReference type="ARBA" id="ARBA00022679"/>
    </source>
</evidence>
<protein>
    <submittedName>
        <fullName evidence="3">Class I SAM-dependent methyltransferase</fullName>
    </submittedName>
</protein>
<dbReference type="Proteomes" id="UP001589738">
    <property type="component" value="Unassembled WGS sequence"/>
</dbReference>
<dbReference type="SUPFAM" id="SSF53335">
    <property type="entry name" value="S-adenosyl-L-methionine-dependent methyltransferases"/>
    <property type="match status" value="1"/>
</dbReference>